<dbReference type="InterPro" id="IPR011051">
    <property type="entry name" value="RmlC_Cupin_sf"/>
</dbReference>
<dbReference type="InterPro" id="IPR014710">
    <property type="entry name" value="RmlC-like_jellyroll"/>
</dbReference>
<dbReference type="InParanoid" id="A0A259U2J3"/>
<evidence type="ECO:0000313" key="4">
    <source>
        <dbReference type="Proteomes" id="UP000216446"/>
    </source>
</evidence>
<reference evidence="3 4" key="1">
    <citation type="submission" date="2016-11" db="EMBL/GenBank/DDBJ databases">
        <title>Study of marine rhodopsin-containing bacteria.</title>
        <authorList>
            <person name="Yoshizawa S."/>
            <person name="Kumagai Y."/>
            <person name="Kogure K."/>
        </authorList>
    </citation>
    <scope>NUCLEOTIDE SEQUENCE [LARGE SCALE GENOMIC DNA]</scope>
    <source>
        <strain evidence="3 4">SG-29</strain>
    </source>
</reference>
<dbReference type="EMBL" id="MQWB01000001">
    <property type="protein sequence ID" value="OZC04191.1"/>
    <property type="molecule type" value="Genomic_DNA"/>
</dbReference>
<name>A0A259U2J3_9BACT</name>
<dbReference type="Pfam" id="PF07883">
    <property type="entry name" value="Cupin_2"/>
    <property type="match status" value="1"/>
</dbReference>
<dbReference type="OrthoDB" id="882143at2"/>
<dbReference type="InterPro" id="IPR013096">
    <property type="entry name" value="Cupin_2"/>
</dbReference>
<feature type="domain" description="Cupin type-2" evidence="2">
    <location>
        <begin position="38"/>
        <end position="93"/>
    </location>
</feature>
<organism evidence="3 4">
    <name type="scientific">Rubricoccus marinus</name>
    <dbReference type="NCBI Taxonomy" id="716817"/>
    <lineage>
        <taxon>Bacteria</taxon>
        <taxon>Pseudomonadati</taxon>
        <taxon>Rhodothermota</taxon>
        <taxon>Rhodothermia</taxon>
        <taxon>Rhodothermales</taxon>
        <taxon>Rubricoccaceae</taxon>
        <taxon>Rubricoccus</taxon>
    </lineage>
</organism>
<protein>
    <submittedName>
        <fullName evidence="3">Cupin</fullName>
    </submittedName>
</protein>
<gene>
    <name evidence="3" type="ORF">BSZ36_15100</name>
</gene>
<dbReference type="SUPFAM" id="SSF51182">
    <property type="entry name" value="RmlC-like cupins"/>
    <property type="match status" value="1"/>
</dbReference>
<dbReference type="AlphaFoldDB" id="A0A259U2J3"/>
<dbReference type="RefSeq" id="WP_094550394.1">
    <property type="nucleotide sequence ID" value="NZ_MQWB01000001.1"/>
</dbReference>
<keyword evidence="4" id="KW-1185">Reference proteome</keyword>
<accession>A0A259U2J3</accession>
<evidence type="ECO:0000256" key="1">
    <source>
        <dbReference type="SAM" id="MobiDB-lite"/>
    </source>
</evidence>
<proteinExistence type="predicted"/>
<evidence type="ECO:0000259" key="2">
    <source>
        <dbReference type="Pfam" id="PF07883"/>
    </source>
</evidence>
<evidence type="ECO:0000313" key="3">
    <source>
        <dbReference type="EMBL" id="OZC04191.1"/>
    </source>
</evidence>
<dbReference type="Gene3D" id="2.60.120.10">
    <property type="entry name" value="Jelly Rolls"/>
    <property type="match status" value="1"/>
</dbReference>
<sequence length="115" mass="12294">MADQSVKKIDSSASPTGEMGQTYLVSGTKASMRLWNEAAGEGGEMHTRPYETLGYVVSGRVEIHIGDDIITCGEGDSYLVPDGAERRYKVLEDLTAVEATAPPAQVNDRDDASGK</sequence>
<feature type="compositionally biased region" description="Basic and acidic residues" evidence="1">
    <location>
        <begin position="1"/>
        <end position="10"/>
    </location>
</feature>
<dbReference type="Proteomes" id="UP000216446">
    <property type="component" value="Unassembled WGS sequence"/>
</dbReference>
<comment type="caution">
    <text evidence="3">The sequence shown here is derived from an EMBL/GenBank/DDBJ whole genome shotgun (WGS) entry which is preliminary data.</text>
</comment>
<feature type="region of interest" description="Disordered" evidence="1">
    <location>
        <begin position="1"/>
        <end position="22"/>
    </location>
</feature>